<sequence>MDLIKYDMADIWASAGDVVAPDSAKIAQGWGVEVVPRQWWNWFENRQDNNLAYMLQKGFPEWDATTEYIINKSYVQRSGIVYKATATSTNSDPIALLSWVKAFPESSNSLEAIRTLTPAADRVPYYTGADTAALMTVTAFARTLLDDPNVTTMRSTLGAQATHPNLTTLSTVTAAANALPYFTGTNSAATTTLTSFGRSLIDDADAVAARATLGLTSAAITQLQAGATERDISKIMRVGAFGLGSFLDLRTHIYATGVPSDCYSAGTVFGFVNGGVGGLAIPGLSGTQYGVLQVNGQYSDASGLTAMSRVFIGPNGRTFSQTASSASAWGTWVESWTTGNLTKTTSNRDTTAGSMLKVGDFGLGSSVILSGAVDLNTVIDSGFYRVQGTNPNLPLGGVGGFGQLIVSRGDDTISQTIYDYSGPRIFVRSGNPTNIGGGGTWTAWVELYHTGNTAQIVSDVTAGIQPQLNAKVNKAGDVMTGQLRVPNIVYTPLSGQGGTAYFLANGSTAPGGTDANITVDTPTASNNGGRMVVNAGRFYMNCPTTTIGVASFQSDINTSGNVSAVNLNASGTITGAYITSTGNVNAAGTFTGSQVSVSGGITAANGSGAVTISAGVVSIKSTSAGANAHVWFYDNVGNTRGIIYAQQSNILTLQAGGAICANFSPSGGASFNLTSTSGIENAGRVRSLRNGVPVNGSMYANCHYMAETGDGTPPAYSWHRGGSYALAVWLTNGNELQMMGSDGVSREIVNNSNLPAWNNSLYANGNQNIGSYAFARNGGGTVGFGGAQSGSVLSPGSTGANAGALSGTWICLGYAGGGNHTLWIRTS</sequence>
<reference evidence="1 2" key="1">
    <citation type="submission" date="2020-06" db="EMBL/GenBank/DDBJ databases">
        <title>Characterization of Pseudomonas phiPsa374-like phages.</title>
        <authorList>
            <person name="Warring S."/>
            <person name="Malone L.M."/>
            <person name="Easingwood R.A."/>
            <person name="Rigano L."/>
            <person name="Frampton R.A."/>
            <person name="Lopez Acedo E."/>
            <person name="Templeton M.D."/>
            <person name="Kleffmann T."/>
            <person name="Bostina M."/>
            <person name="Fineran P.C."/>
        </authorList>
    </citation>
    <scope>NUCLEOTIDE SEQUENCE [LARGE SCALE GENOMIC DNA]</scope>
</reference>
<accession>A0A7G9V176</accession>
<name>A0A7G9V176_9CAUD</name>
<protein>
    <submittedName>
        <fullName evidence="1">Putative autotransporter protein</fullName>
    </submittedName>
</protein>
<organism evidence="1 2">
    <name type="scientific">Pseudomonas phage phiPsa300</name>
    <dbReference type="NCBI Taxonomy" id="1460362"/>
    <lineage>
        <taxon>Viruses</taxon>
        <taxon>Duplodnaviria</taxon>
        <taxon>Heunggongvirae</taxon>
        <taxon>Uroviricota</taxon>
        <taxon>Caudoviricetes</taxon>
        <taxon>Vandenendeviridae</taxon>
        <taxon>Gorskivirinae</taxon>
        <taxon>Otagovirus</taxon>
        <taxon>Otagovirus psa300</taxon>
    </lineage>
</organism>
<dbReference type="EMBL" id="MT670418">
    <property type="protein sequence ID" value="QNO00032.1"/>
    <property type="molecule type" value="Genomic_DNA"/>
</dbReference>
<gene>
    <name evidence="1" type="ORF">phiPsa300_084</name>
</gene>
<evidence type="ECO:0000313" key="1">
    <source>
        <dbReference type="EMBL" id="QNO00032.1"/>
    </source>
</evidence>
<evidence type="ECO:0000313" key="2">
    <source>
        <dbReference type="Proteomes" id="UP000516110"/>
    </source>
</evidence>
<dbReference type="CDD" id="cd19958">
    <property type="entry name" value="pyocin_knob"/>
    <property type="match status" value="1"/>
</dbReference>
<keyword evidence="2" id="KW-1185">Reference proteome</keyword>
<proteinExistence type="predicted"/>
<dbReference type="Proteomes" id="UP000516110">
    <property type="component" value="Segment"/>
</dbReference>